<dbReference type="Proteomes" id="UP000295601">
    <property type="component" value="Unassembled WGS sequence"/>
</dbReference>
<organism evidence="1 2">
    <name type="scientific">Leucobacter luti</name>
    <dbReference type="NCBI Taxonomy" id="340320"/>
    <lineage>
        <taxon>Bacteria</taxon>
        <taxon>Bacillati</taxon>
        <taxon>Actinomycetota</taxon>
        <taxon>Actinomycetes</taxon>
        <taxon>Micrococcales</taxon>
        <taxon>Microbacteriaceae</taxon>
        <taxon>Leucobacter</taxon>
    </lineage>
</organism>
<sequence length="347" mass="38959">MILEHEGRGADAGSYRLDLFFTIINPELMLIEQVMRRAPRHADDRMREDMHSQMVLYVEKIITRPASSIDLNALATKSPTELMLRLLHTIYPRFEAAAFRKFSSQHSTTFEQEFEHPSVPSVIDQIDESKRRLLDTGSIDLAEVGRMVHRLRGGARTELGARLLHETYDIPEIAVPLSRVARNSIIRHIGNHPAALRDSLLSHAFREAPADPDMSALWARFTPEQADELSERDDRVLLTVVTAALSPRPPVTSSEIKQLREVVSQGSRNEKWPALSRKLIRAWVAEFTGSPVAIGDTNVEDPKSADGWRRASDLVLQFPGRPLGSGVTSAASIDRRLESALRLIRQS</sequence>
<evidence type="ECO:0000313" key="2">
    <source>
        <dbReference type="Proteomes" id="UP000295601"/>
    </source>
</evidence>
<evidence type="ECO:0000313" key="1">
    <source>
        <dbReference type="EMBL" id="TDP89524.1"/>
    </source>
</evidence>
<name>A0A4R6RS28_9MICO</name>
<gene>
    <name evidence="1" type="ORF">EDF62_3255</name>
</gene>
<reference evidence="1 2" key="1">
    <citation type="submission" date="2019-03" db="EMBL/GenBank/DDBJ databases">
        <title>Genomic analyses of the natural microbiome of Caenorhabditis elegans.</title>
        <authorList>
            <person name="Samuel B."/>
        </authorList>
    </citation>
    <scope>NUCLEOTIDE SEQUENCE [LARGE SCALE GENOMIC DNA]</scope>
    <source>
        <strain evidence="1 2">JUb18</strain>
    </source>
</reference>
<dbReference type="EMBL" id="SNYA01000009">
    <property type="protein sequence ID" value="TDP89524.1"/>
    <property type="molecule type" value="Genomic_DNA"/>
</dbReference>
<dbReference type="AlphaFoldDB" id="A0A4R6RS28"/>
<keyword evidence="2" id="KW-1185">Reference proteome</keyword>
<protein>
    <submittedName>
        <fullName evidence="1">Uncharacterized protein</fullName>
    </submittedName>
</protein>
<comment type="caution">
    <text evidence="1">The sequence shown here is derived from an EMBL/GenBank/DDBJ whole genome shotgun (WGS) entry which is preliminary data.</text>
</comment>
<accession>A0A4R6RS28</accession>
<proteinExistence type="predicted"/>